<dbReference type="EMBL" id="DQ335583">
    <property type="protein sequence ID" value="ABE99635.1"/>
    <property type="molecule type" value="Genomic_DNA"/>
</dbReference>
<reference evidence="3" key="1">
    <citation type="journal article" date="2006" name="Microbiology">
        <title>Two novel conjugative plasmids from a single strain of Sulfolobus.</title>
        <authorList>
            <person name="Erauso G."/>
            <person name="Stedman K.M."/>
            <person name="van de Werken H.J."/>
            <person name="Zillig W."/>
            <person name="van der Oost J."/>
        </authorList>
    </citation>
    <scope>NUCLEOTIDE SEQUENCE</scope>
    <source>
        <strain evidence="3">SOG2/4</strain>
        <plasmid evidence="2">pSOG1</plasmid>
        <plasmid evidence="3">pSOG2</plasmid>
    </source>
</reference>
<dbReference type="GO" id="GO:0006355">
    <property type="term" value="P:regulation of DNA-templated transcription"/>
    <property type="evidence" value="ECO:0007669"/>
    <property type="project" value="InterPro"/>
</dbReference>
<sequence>MRVIAFKLEEELLQELDLYALNSRSTRSEIIREAIKLYLSIKKSSTLIEENYQNKEIRVQEL</sequence>
<dbReference type="InterPro" id="IPR010985">
    <property type="entry name" value="Ribbon_hlx_hlx"/>
</dbReference>
<evidence type="ECO:0000259" key="1">
    <source>
        <dbReference type="Pfam" id="PF01402"/>
    </source>
</evidence>
<dbReference type="AlphaFoldDB" id="Q0ZNN2"/>
<geneLocation type="plasmid" evidence="2">
    <name>pSOG1</name>
</geneLocation>
<dbReference type="RefSeq" id="WP_012386961.1">
    <property type="nucleotide sequence ID" value="NC_010597.1"/>
</dbReference>
<evidence type="ECO:0000313" key="2">
    <source>
        <dbReference type="EMBL" id="ABE99635.1"/>
    </source>
</evidence>
<dbReference type="SUPFAM" id="SSF47598">
    <property type="entry name" value="Ribbon-helix-helix"/>
    <property type="match status" value="1"/>
</dbReference>
<dbReference type="EMBL" id="DQ335584">
    <property type="protein sequence ID" value="ABE99684.1"/>
    <property type="molecule type" value="Genomic_DNA"/>
</dbReference>
<dbReference type="InterPro" id="IPR002145">
    <property type="entry name" value="CopG"/>
</dbReference>
<dbReference type="InterPro" id="IPR013321">
    <property type="entry name" value="Arc_rbn_hlx_hlx"/>
</dbReference>
<keyword evidence="3" id="KW-0614">Plasmid</keyword>
<geneLocation type="plasmid" evidence="3">
    <name>pSOG2</name>
</geneLocation>
<dbReference type="Gene3D" id="1.10.1220.10">
    <property type="entry name" value="Met repressor-like"/>
    <property type="match status" value="1"/>
</dbReference>
<name>Q0ZNN2_SACIS</name>
<proteinExistence type="predicted"/>
<evidence type="ECO:0000313" key="3">
    <source>
        <dbReference type="EMBL" id="ABE99684.1"/>
    </source>
</evidence>
<feature type="domain" description="Ribbon-helix-helix protein CopG" evidence="1">
    <location>
        <begin position="3"/>
        <end position="39"/>
    </location>
</feature>
<accession>Q0ZNN2</accession>
<protein>
    <submittedName>
        <fullName evidence="2">CopG-like protein</fullName>
    </submittedName>
</protein>
<organism evidence="3">
    <name type="scientific">Saccharolobus islandicus</name>
    <name type="common">Sulfolobus islandicus</name>
    <dbReference type="NCBI Taxonomy" id="43080"/>
    <lineage>
        <taxon>Archaea</taxon>
        <taxon>Thermoproteota</taxon>
        <taxon>Thermoprotei</taxon>
        <taxon>Sulfolobales</taxon>
        <taxon>Sulfolobaceae</taxon>
        <taxon>Saccharolobus</taxon>
    </lineage>
</organism>
<dbReference type="Pfam" id="PF01402">
    <property type="entry name" value="RHH_1"/>
    <property type="match status" value="1"/>
</dbReference>